<dbReference type="Proteomes" id="UP000007635">
    <property type="component" value="Chromosome V"/>
</dbReference>
<dbReference type="GO" id="GO:0097250">
    <property type="term" value="P:mitochondrial respirasome assembly"/>
    <property type="evidence" value="ECO:0007669"/>
    <property type="project" value="Ensembl"/>
</dbReference>
<keyword evidence="14" id="KW-1185">Reference proteome</keyword>
<dbReference type="GO" id="GO:0005743">
    <property type="term" value="C:mitochondrial inner membrane"/>
    <property type="evidence" value="ECO:0007669"/>
    <property type="project" value="UniProtKB-SubCell"/>
</dbReference>
<evidence type="ECO:0000256" key="5">
    <source>
        <dbReference type="ARBA" id="ARBA00022792"/>
    </source>
</evidence>
<evidence type="ECO:0000256" key="6">
    <source>
        <dbReference type="ARBA" id="ARBA00022946"/>
    </source>
</evidence>
<comment type="similarity">
    <text evidence="3">Belongs to the cytochrome c oxidase VIIa family.</text>
</comment>
<keyword evidence="6" id="KW-0809">Transit peptide</keyword>
<reference evidence="13" key="3">
    <citation type="submission" date="2025-09" db="UniProtKB">
        <authorList>
            <consortium name="Ensembl"/>
        </authorList>
    </citation>
    <scope>IDENTIFICATION</scope>
</reference>
<keyword evidence="5" id="KW-0999">Mitochondrion inner membrane</keyword>
<evidence type="ECO:0000256" key="2">
    <source>
        <dbReference type="ARBA" id="ARBA00004673"/>
    </source>
</evidence>
<dbReference type="Ensembl" id="ENSGACT00000083806.1">
    <property type="protein sequence ID" value="ENSGACP00000054503.1"/>
    <property type="gene ID" value="ENSGACG00000027119.1"/>
</dbReference>
<evidence type="ECO:0000256" key="10">
    <source>
        <dbReference type="ARBA" id="ARBA00049750"/>
    </source>
</evidence>
<evidence type="ECO:0000256" key="1">
    <source>
        <dbReference type="ARBA" id="ARBA00004434"/>
    </source>
</evidence>
<dbReference type="PANTHER" id="PTHR10510">
    <property type="entry name" value="CYTOCHROME C OXIDASE POLYPEPTIDE 7A"/>
    <property type="match status" value="1"/>
</dbReference>
<dbReference type="GO" id="GO:0030674">
    <property type="term" value="F:protein-macromolecule adaptor activity"/>
    <property type="evidence" value="ECO:0007669"/>
    <property type="project" value="Ensembl"/>
</dbReference>
<dbReference type="InterPro" id="IPR039297">
    <property type="entry name" value="COX7a"/>
</dbReference>
<keyword evidence="4 12" id="KW-0812">Transmembrane</keyword>
<keyword evidence="9 12" id="KW-0472">Membrane</keyword>
<organism evidence="13 14">
    <name type="scientific">Gasterosteus aculeatus aculeatus</name>
    <name type="common">three-spined stickleback</name>
    <dbReference type="NCBI Taxonomy" id="481459"/>
    <lineage>
        <taxon>Eukaryota</taxon>
        <taxon>Metazoa</taxon>
        <taxon>Chordata</taxon>
        <taxon>Craniata</taxon>
        <taxon>Vertebrata</taxon>
        <taxon>Euteleostomi</taxon>
        <taxon>Actinopterygii</taxon>
        <taxon>Neopterygii</taxon>
        <taxon>Teleostei</taxon>
        <taxon>Neoteleostei</taxon>
        <taxon>Acanthomorphata</taxon>
        <taxon>Eupercaria</taxon>
        <taxon>Perciformes</taxon>
        <taxon>Cottioidei</taxon>
        <taxon>Gasterosteales</taxon>
        <taxon>Gasterosteidae</taxon>
        <taxon>Gasterosteus</taxon>
    </lineage>
</organism>
<keyword evidence="8" id="KW-0496">Mitochondrion</keyword>
<dbReference type="FunFam" id="4.10.91.10:FF:000001">
    <property type="entry name" value="Cytochrome c oxidase subunit 7A1, mitochondrial"/>
    <property type="match status" value="1"/>
</dbReference>
<dbReference type="InterPro" id="IPR003177">
    <property type="entry name" value="Cytc_oxidase_su7a_met"/>
</dbReference>
<dbReference type="InterPro" id="IPR017267">
    <property type="entry name" value="Cyt_c_oxidase_su7a-rel_mt"/>
</dbReference>
<comment type="pathway">
    <text evidence="2">Energy metabolism; oxidative phosphorylation.</text>
</comment>
<feature type="transmembrane region" description="Helical" evidence="12">
    <location>
        <begin position="99"/>
        <end position="123"/>
    </location>
</feature>
<dbReference type="AlphaFoldDB" id="A0AAQ4QVX6"/>
<dbReference type="GeneTree" id="ENSGT00940000154815"/>
<dbReference type="PANTHER" id="PTHR10510:SF2">
    <property type="entry name" value="CYTOCHROME C OXIDASE SUBUNIT 7A-RELATED PROTEIN, MITOCHONDRIAL"/>
    <property type="match status" value="1"/>
</dbReference>
<dbReference type="InterPro" id="IPR036539">
    <property type="entry name" value="Cyt_c_oxidase_su7a_sf"/>
</dbReference>
<proteinExistence type="inferred from homology"/>
<evidence type="ECO:0000256" key="3">
    <source>
        <dbReference type="ARBA" id="ARBA00009331"/>
    </source>
</evidence>
<evidence type="ECO:0000313" key="14">
    <source>
        <dbReference type="Proteomes" id="UP000007635"/>
    </source>
</evidence>
<comment type="subcellular location">
    <subcellularLocation>
        <location evidence="1">Mitochondrion inner membrane</location>
        <topology evidence="1">Single-pass membrane protein</topology>
    </subcellularLocation>
</comment>
<name>A0AAQ4QVX6_GASAC</name>
<evidence type="ECO:0000313" key="13">
    <source>
        <dbReference type="Ensembl" id="ENSGACP00000054503.1"/>
    </source>
</evidence>
<evidence type="ECO:0000256" key="8">
    <source>
        <dbReference type="ARBA" id="ARBA00023128"/>
    </source>
</evidence>
<evidence type="ECO:0000256" key="7">
    <source>
        <dbReference type="ARBA" id="ARBA00022989"/>
    </source>
</evidence>
<reference evidence="13 14" key="1">
    <citation type="journal article" date="2021" name="G3 (Bethesda)">
        <title>Improved contiguity of the threespine stickleback genome using long-read sequencing.</title>
        <authorList>
            <person name="Nath S."/>
            <person name="Shaw D.E."/>
            <person name="White M.A."/>
        </authorList>
    </citation>
    <scope>NUCLEOTIDE SEQUENCE [LARGE SCALE GENOMIC DNA]</scope>
    <source>
        <strain evidence="13 14">Lake Benthic</strain>
    </source>
</reference>
<evidence type="ECO:0000256" key="9">
    <source>
        <dbReference type="ARBA" id="ARBA00023136"/>
    </source>
</evidence>
<evidence type="ECO:0000256" key="11">
    <source>
        <dbReference type="ARBA" id="ARBA00049792"/>
    </source>
</evidence>
<accession>A0AAQ4QVX6</accession>
<evidence type="ECO:0000256" key="4">
    <source>
        <dbReference type="ARBA" id="ARBA00022692"/>
    </source>
</evidence>
<dbReference type="Gene3D" id="4.10.91.10">
    <property type="entry name" value="Cytochrome c oxidase, subunit VIIa"/>
    <property type="match status" value="1"/>
</dbReference>
<dbReference type="GO" id="GO:0045277">
    <property type="term" value="C:respiratory chain complex IV"/>
    <property type="evidence" value="ECO:0007669"/>
    <property type="project" value="InterPro"/>
</dbReference>
<dbReference type="Pfam" id="PF02238">
    <property type="entry name" value="COX7a"/>
    <property type="match status" value="1"/>
</dbReference>
<sequence length="129" mass="13881">MYYKFSGFTQKLTGSAPAAAYSPQVTQGAVYHRETDSGLRPGVPAESPAMVFATPTKVVSEAGSTAEYLGANRVPELQRIFQAPDGIPIHLKRGVPDRLLYRTTMALTVGGALYCLVALYFAAQPNNNK</sequence>
<protein>
    <recommendedName>
        <fullName evidence="10">Cytochrome c oxidase subunit 7A2-like, mitochondrial</fullName>
    </recommendedName>
    <alternativeName>
        <fullName evidence="11">Supercomplex assembly factor 1</fullName>
    </alternativeName>
</protein>
<dbReference type="PIRSF" id="PIRSF037710">
    <property type="entry name" value="COX7A-rel_mt"/>
    <property type="match status" value="1"/>
</dbReference>
<dbReference type="GO" id="GO:0006123">
    <property type="term" value="P:mitochondrial electron transport, cytochrome c to oxygen"/>
    <property type="evidence" value="ECO:0007669"/>
    <property type="project" value="InterPro"/>
</dbReference>
<dbReference type="SUPFAM" id="SSF81419">
    <property type="entry name" value="Mitochondrial cytochrome c oxidase subunit VIIa"/>
    <property type="match status" value="1"/>
</dbReference>
<dbReference type="CDD" id="cd00928">
    <property type="entry name" value="Cyt_c_Oxidase_VIIa"/>
    <property type="match status" value="1"/>
</dbReference>
<keyword evidence="7 12" id="KW-1133">Transmembrane helix</keyword>
<reference evidence="13" key="2">
    <citation type="submission" date="2025-08" db="UniProtKB">
        <authorList>
            <consortium name="Ensembl"/>
        </authorList>
    </citation>
    <scope>IDENTIFICATION</scope>
</reference>
<dbReference type="GO" id="GO:0002082">
    <property type="term" value="P:regulation of oxidative phosphorylation"/>
    <property type="evidence" value="ECO:0007669"/>
    <property type="project" value="Ensembl"/>
</dbReference>
<evidence type="ECO:0000256" key="12">
    <source>
        <dbReference type="SAM" id="Phobius"/>
    </source>
</evidence>